<dbReference type="PATRIC" id="fig|1173022.3.peg.2025"/>
<gene>
    <name evidence="2" type="ORF">Cri9333_1876</name>
</gene>
<dbReference type="STRING" id="1173022.Cri9333_1876"/>
<evidence type="ECO:0000256" key="1">
    <source>
        <dbReference type="SAM" id="MobiDB-lite"/>
    </source>
</evidence>
<evidence type="ECO:0000313" key="3">
    <source>
        <dbReference type="Proteomes" id="UP000010472"/>
    </source>
</evidence>
<protein>
    <recommendedName>
        <fullName evidence="4">Cellulose synthase operon C C-terminal domain-containing protein</fullName>
    </recommendedName>
</protein>
<dbReference type="Proteomes" id="UP000010472">
    <property type="component" value="Chromosome"/>
</dbReference>
<sequence length="480" mass="53549">MANLITPDRSVASTNHYAKLLLICLQPRWGVCWSVFFLLLNGTALKAATNNDIAPIPQNFISPSELISHKQQIAEIQDIFLQPNSNIQSNSPQLYYQIKPQILIAAPDNFTPRLRSQEVPLNLIAAPDNLVPNQQVQPPAQSAPTPSPAPPAQLAPTPASTPTPTTPPLPTVQPPASLPEANPSATIQNAVLPSFSLDNLQINFRNDVDKFGRENRFIEPTAQFRLSNGNIVQLKTGFNYFKYPGLEDVSNIPLTLGYQTKINQVTLQAGVGVDVFNRLPTAINFNTKVDVPVGNNITLSGVVEQGLYKFNAETLENQIRTWRYGPNLYWQIDRNTSLFSLLRLGNYNDGNFEQQSFSRLERKFGPFSIAANLFNWSYNEDYSEKSGYFSPPDFLVFTGEVALESEIFDFLRCRVAASLGQQRLRGEFSNANSYEGRCTGKISQNIDADFGYVFSNVQNQETGNSQYNNQSFTGVLRFKF</sequence>
<evidence type="ECO:0000313" key="2">
    <source>
        <dbReference type="EMBL" id="AFZ12759.1"/>
    </source>
</evidence>
<name>K9VYZ2_9CYAN</name>
<evidence type="ECO:0008006" key="4">
    <source>
        <dbReference type="Google" id="ProtNLM"/>
    </source>
</evidence>
<feature type="compositionally biased region" description="Low complexity" evidence="1">
    <location>
        <begin position="134"/>
        <end position="144"/>
    </location>
</feature>
<proteinExistence type="predicted"/>
<feature type="compositionally biased region" description="Pro residues" evidence="1">
    <location>
        <begin position="145"/>
        <end position="177"/>
    </location>
</feature>
<dbReference type="eggNOG" id="COG4223">
    <property type="taxonomic scope" value="Bacteria"/>
</dbReference>
<accession>K9VYZ2</accession>
<reference evidence="2 3" key="1">
    <citation type="submission" date="2012-06" db="EMBL/GenBank/DDBJ databases">
        <title>Finished chromosome of genome of Crinalium epipsammum PCC 9333.</title>
        <authorList>
            <consortium name="US DOE Joint Genome Institute"/>
            <person name="Gugger M."/>
            <person name="Coursin T."/>
            <person name="Rippka R."/>
            <person name="Tandeau De Marsac N."/>
            <person name="Huntemann M."/>
            <person name="Wei C.-L."/>
            <person name="Han J."/>
            <person name="Detter J.C."/>
            <person name="Han C."/>
            <person name="Tapia R."/>
            <person name="Davenport K."/>
            <person name="Daligault H."/>
            <person name="Erkkila T."/>
            <person name="Gu W."/>
            <person name="Munk A.C.C."/>
            <person name="Teshima H."/>
            <person name="Xu Y."/>
            <person name="Chain P."/>
            <person name="Chen A."/>
            <person name="Krypides N."/>
            <person name="Mavromatis K."/>
            <person name="Markowitz V."/>
            <person name="Szeto E."/>
            <person name="Ivanova N."/>
            <person name="Mikhailova N."/>
            <person name="Ovchinnikova G."/>
            <person name="Pagani I."/>
            <person name="Pati A."/>
            <person name="Goodwin L."/>
            <person name="Peters L."/>
            <person name="Pitluck S."/>
            <person name="Woyke T."/>
            <person name="Kerfeld C."/>
        </authorList>
    </citation>
    <scope>NUCLEOTIDE SEQUENCE [LARGE SCALE GENOMIC DNA]</scope>
    <source>
        <strain evidence="2 3">PCC 9333</strain>
    </source>
</reference>
<dbReference type="KEGG" id="cep:Cri9333_1876"/>
<feature type="region of interest" description="Disordered" evidence="1">
    <location>
        <begin position="132"/>
        <end position="180"/>
    </location>
</feature>
<organism evidence="2 3">
    <name type="scientific">Crinalium epipsammum PCC 9333</name>
    <dbReference type="NCBI Taxonomy" id="1173022"/>
    <lineage>
        <taxon>Bacteria</taxon>
        <taxon>Bacillati</taxon>
        <taxon>Cyanobacteriota</taxon>
        <taxon>Cyanophyceae</taxon>
        <taxon>Gomontiellales</taxon>
        <taxon>Gomontiellaceae</taxon>
        <taxon>Crinalium</taxon>
    </lineage>
</organism>
<dbReference type="AlphaFoldDB" id="K9VYZ2"/>
<keyword evidence="3" id="KW-1185">Reference proteome</keyword>
<dbReference type="EMBL" id="CP003620">
    <property type="protein sequence ID" value="AFZ12759.1"/>
    <property type="molecule type" value="Genomic_DNA"/>
</dbReference>
<dbReference type="RefSeq" id="WP_015202876.1">
    <property type="nucleotide sequence ID" value="NC_019753.1"/>
</dbReference>
<dbReference type="HOGENOM" id="CLU_053671_0_0_3"/>
<dbReference type="OrthoDB" id="572800at2"/>